<dbReference type="InterPro" id="IPR041657">
    <property type="entry name" value="HTH_17"/>
</dbReference>
<dbReference type="Gene3D" id="1.10.1660.10">
    <property type="match status" value="1"/>
</dbReference>
<protein>
    <recommendedName>
        <fullName evidence="3">Helix-turn-helix domain-containing protein</fullName>
    </recommendedName>
</protein>
<dbReference type="AlphaFoldDB" id="A0A510HGM2"/>
<reference evidence="4" key="1">
    <citation type="journal article" date="2019" name="Microbiol. Resour. Announc.">
        <title>Complete Genome Sequence of Rubrobacter xylanophilus Strain AA3-22, Isolated from Arima Onsen in Japan.</title>
        <authorList>
            <person name="Tomariguchi N."/>
            <person name="Miyazaki K."/>
        </authorList>
    </citation>
    <scope>NUCLEOTIDE SEQUENCE [LARGE SCALE GENOMIC DNA]</scope>
    <source>
        <strain evidence="4">AA3-22</strain>
    </source>
</reference>
<dbReference type="OrthoDB" id="5244905at2"/>
<sequence length="228" mass="25325">MINGEDAAYTVEETSELLGIPRPTLYRYLREYSIPHVRRGGRISIPGASFDKIRRARDLHREGLGTELVRRMLREEETAPDPRELARRLEKVSRELEGLRAAPALEDPALNQTLRTILARQSLLMSAVFNLTDMVEELLRRSGQPPRGDAALREAGDILPPRSGRPAFLDRRSALPGGRSLPPAPVVEARSFGRLARRRRRAALAALLAVLVLLAVALWIAGVRVPGL</sequence>
<evidence type="ECO:0000256" key="2">
    <source>
        <dbReference type="SAM" id="Phobius"/>
    </source>
</evidence>
<proteinExistence type="predicted"/>
<dbReference type="Pfam" id="PF12728">
    <property type="entry name" value="HTH_17"/>
    <property type="match status" value="1"/>
</dbReference>
<feature type="domain" description="Helix-turn-helix" evidence="3">
    <location>
        <begin position="9"/>
        <end position="53"/>
    </location>
</feature>
<dbReference type="InterPro" id="IPR009061">
    <property type="entry name" value="DNA-bd_dom_put_sf"/>
</dbReference>
<evidence type="ECO:0000256" key="1">
    <source>
        <dbReference type="SAM" id="MobiDB-lite"/>
    </source>
</evidence>
<dbReference type="NCBIfam" id="TIGR01764">
    <property type="entry name" value="excise"/>
    <property type="match status" value="1"/>
</dbReference>
<gene>
    <name evidence="4" type="ORF">RxyAA322_02490</name>
</gene>
<feature type="region of interest" description="Disordered" evidence="1">
    <location>
        <begin position="142"/>
        <end position="176"/>
    </location>
</feature>
<dbReference type="Proteomes" id="UP000318065">
    <property type="component" value="Chromosome"/>
</dbReference>
<evidence type="ECO:0000259" key="3">
    <source>
        <dbReference type="Pfam" id="PF12728"/>
    </source>
</evidence>
<dbReference type="GO" id="GO:0003677">
    <property type="term" value="F:DNA binding"/>
    <property type="evidence" value="ECO:0007669"/>
    <property type="project" value="InterPro"/>
</dbReference>
<keyword evidence="2" id="KW-1133">Transmembrane helix</keyword>
<keyword evidence="2" id="KW-0812">Transmembrane</keyword>
<keyword evidence="2" id="KW-0472">Membrane</keyword>
<evidence type="ECO:0000313" key="4">
    <source>
        <dbReference type="EMBL" id="BBL78395.1"/>
    </source>
</evidence>
<evidence type="ECO:0000313" key="5">
    <source>
        <dbReference type="Proteomes" id="UP000318065"/>
    </source>
</evidence>
<accession>A0A510HGM2</accession>
<dbReference type="EMBL" id="AP019791">
    <property type="protein sequence ID" value="BBL78395.1"/>
    <property type="molecule type" value="Genomic_DNA"/>
</dbReference>
<organism evidence="4 5">
    <name type="scientific">Rubrobacter xylanophilus</name>
    <dbReference type="NCBI Taxonomy" id="49319"/>
    <lineage>
        <taxon>Bacteria</taxon>
        <taxon>Bacillati</taxon>
        <taxon>Actinomycetota</taxon>
        <taxon>Rubrobacteria</taxon>
        <taxon>Rubrobacterales</taxon>
        <taxon>Rubrobacteraceae</taxon>
        <taxon>Rubrobacter</taxon>
    </lineage>
</organism>
<dbReference type="SUPFAM" id="SSF46955">
    <property type="entry name" value="Putative DNA-binding domain"/>
    <property type="match status" value="1"/>
</dbReference>
<keyword evidence="5" id="KW-1185">Reference proteome</keyword>
<dbReference type="InterPro" id="IPR010093">
    <property type="entry name" value="SinI_DNA-bd"/>
</dbReference>
<feature type="transmembrane region" description="Helical" evidence="2">
    <location>
        <begin position="202"/>
        <end position="222"/>
    </location>
</feature>
<name>A0A510HGM2_9ACTN</name>
<dbReference type="RefSeq" id="WP_143526547.1">
    <property type="nucleotide sequence ID" value="NZ_AP019791.1"/>
</dbReference>